<protein>
    <submittedName>
        <fullName evidence="1">Uncharacterized protein</fullName>
    </submittedName>
</protein>
<dbReference type="GeneID" id="26516082"/>
<dbReference type="OrthoDB" id="16329at10239"/>
<dbReference type="EMBL" id="KT968831">
    <property type="protein sequence ID" value="ALP47850.1"/>
    <property type="molecule type" value="Genomic_DNA"/>
</dbReference>
<dbReference type="InterPro" id="IPR058601">
    <property type="entry name" value="Phage_phiTE_015-like"/>
</dbReference>
<organism evidence="1 2">
    <name type="scientific">Pseudomonas phage YMC11/02/R656</name>
    <dbReference type="NCBI Taxonomy" id="1755689"/>
    <lineage>
        <taxon>Viruses</taxon>
        <taxon>Duplodnaviria</taxon>
        <taxon>Heunggongvirae</taxon>
        <taxon>Uroviricota</taxon>
        <taxon>Caudoviricetes</taxon>
        <taxon>Bugaksanvirus</taxon>
        <taxon>Bugaksanvirus R656</taxon>
    </lineage>
</organism>
<name>A0A0S2SY42_9CAUD</name>
<dbReference type="Proteomes" id="UP000201818">
    <property type="component" value="Segment"/>
</dbReference>
<proteinExistence type="predicted"/>
<dbReference type="Pfam" id="PF26207">
    <property type="entry name" value="Phage_phiTE_015"/>
    <property type="match status" value="1"/>
</dbReference>
<dbReference type="RefSeq" id="YP_009187426.1">
    <property type="nucleotide sequence ID" value="NC_028657.1"/>
</dbReference>
<sequence>MPDMREDFEDRFPIPEGIEWRDTDYFPMQTDNVHVYVALAGVAARYTSMWQAWQASRAALRVELPAKRSYSMYATKHECHAFNDAIEKANEALQQAGIEVAK</sequence>
<evidence type="ECO:0000313" key="1">
    <source>
        <dbReference type="EMBL" id="ALP47850.1"/>
    </source>
</evidence>
<evidence type="ECO:0000313" key="2">
    <source>
        <dbReference type="Proteomes" id="UP000201818"/>
    </source>
</evidence>
<dbReference type="KEGG" id="vg:26516082"/>
<keyword evidence="2" id="KW-1185">Reference proteome</keyword>
<accession>A0A0S2SY42</accession>
<gene>
    <name evidence="1" type="ORF">BPPAER656_00290</name>
</gene>
<reference evidence="1 2" key="1">
    <citation type="submission" date="2015-10" db="EMBL/GenBank/DDBJ databases">
        <title>Complete Genome Sequence of the Pseudomonas phage YMC11/02/R656_PAE_BP.</title>
        <authorList>
            <person name="Jeon J."/>
            <person name="Yong D."/>
            <person name="Lee K."/>
        </authorList>
    </citation>
    <scope>NUCLEOTIDE SEQUENCE [LARGE SCALE GENOMIC DNA]</scope>
</reference>